<reference evidence="2 3" key="1">
    <citation type="submission" date="2019-03" db="EMBL/GenBank/DDBJ databases">
        <title>Genomic Encyclopedia of Type Strains, Phase IV (KMG-IV): sequencing the most valuable type-strain genomes for metagenomic binning, comparative biology and taxonomic classification.</title>
        <authorList>
            <person name="Goeker M."/>
        </authorList>
    </citation>
    <scope>NUCLEOTIDE SEQUENCE [LARGE SCALE GENOMIC DNA]</scope>
    <source>
        <strain evidence="2 3">DSM 44496</strain>
    </source>
</reference>
<proteinExistence type="predicted"/>
<comment type="caution">
    <text evidence="2">The sequence shown here is derived from an EMBL/GenBank/DDBJ whole genome shotgun (WGS) entry which is preliminary data.</text>
</comment>
<keyword evidence="1" id="KW-0812">Transmembrane</keyword>
<sequence>MKRWIVAVSVELGLAAVCFAGAVASWGNARRSTEFVGSDEHSGFEAVRYVPPMLALSTGLVILAGLFLIDAVARTLSARERRVALRAAGPMV</sequence>
<keyword evidence="3" id="KW-1185">Reference proteome</keyword>
<dbReference type="AlphaFoldDB" id="A0A4R6PV25"/>
<accession>A0A4R6PV25</accession>
<dbReference type="RefSeq" id="WP_067484945.1">
    <property type="nucleotide sequence ID" value="NZ_JBHXPO010000004.1"/>
</dbReference>
<protein>
    <submittedName>
        <fullName evidence="2">Uncharacterized protein</fullName>
    </submittedName>
</protein>
<gene>
    <name evidence="2" type="ORF">DFR75_1011893</name>
</gene>
<evidence type="ECO:0000313" key="2">
    <source>
        <dbReference type="EMBL" id="TDP42775.1"/>
    </source>
</evidence>
<dbReference type="EMBL" id="SNXK01000001">
    <property type="protein sequence ID" value="TDP42775.1"/>
    <property type="molecule type" value="Genomic_DNA"/>
</dbReference>
<evidence type="ECO:0000256" key="1">
    <source>
        <dbReference type="SAM" id="Phobius"/>
    </source>
</evidence>
<keyword evidence="1" id="KW-0472">Membrane</keyword>
<organism evidence="2 3">
    <name type="scientific">Nocardia ignorata</name>
    <dbReference type="NCBI Taxonomy" id="145285"/>
    <lineage>
        <taxon>Bacteria</taxon>
        <taxon>Bacillati</taxon>
        <taxon>Actinomycetota</taxon>
        <taxon>Actinomycetes</taxon>
        <taxon>Mycobacteriales</taxon>
        <taxon>Nocardiaceae</taxon>
        <taxon>Nocardia</taxon>
    </lineage>
</organism>
<keyword evidence="1" id="KW-1133">Transmembrane helix</keyword>
<dbReference type="Proteomes" id="UP000295087">
    <property type="component" value="Unassembled WGS sequence"/>
</dbReference>
<name>A0A4R6PV25_NOCIG</name>
<feature type="transmembrane region" description="Helical" evidence="1">
    <location>
        <begin position="49"/>
        <end position="73"/>
    </location>
</feature>
<evidence type="ECO:0000313" key="3">
    <source>
        <dbReference type="Proteomes" id="UP000295087"/>
    </source>
</evidence>